<dbReference type="InParanoid" id="A0A0G4F8B8"/>
<dbReference type="EMBL" id="CDMY01000386">
    <property type="protein sequence ID" value="CEM08789.1"/>
    <property type="molecule type" value="Genomic_DNA"/>
</dbReference>
<evidence type="ECO:0000313" key="3">
    <source>
        <dbReference type="EMBL" id="CEM08789.1"/>
    </source>
</evidence>
<accession>A0A0G4F8B8</accession>
<keyword evidence="1" id="KW-0067">ATP-binding</keyword>
<dbReference type="Proteomes" id="UP000041254">
    <property type="component" value="Unassembled WGS sequence"/>
</dbReference>
<feature type="compositionally biased region" description="Pro residues" evidence="2">
    <location>
        <begin position="42"/>
        <end position="51"/>
    </location>
</feature>
<evidence type="ECO:0000256" key="2">
    <source>
        <dbReference type="SAM" id="MobiDB-lite"/>
    </source>
</evidence>
<evidence type="ECO:0008006" key="5">
    <source>
        <dbReference type="Google" id="ProtNLM"/>
    </source>
</evidence>
<organism evidence="3 4">
    <name type="scientific">Vitrella brassicaformis (strain CCMP3155)</name>
    <dbReference type="NCBI Taxonomy" id="1169540"/>
    <lineage>
        <taxon>Eukaryota</taxon>
        <taxon>Sar</taxon>
        <taxon>Alveolata</taxon>
        <taxon>Colpodellida</taxon>
        <taxon>Vitrellaceae</taxon>
        <taxon>Vitrella</taxon>
    </lineage>
</organism>
<dbReference type="PROSITE" id="PS00107">
    <property type="entry name" value="PROTEIN_KINASE_ATP"/>
    <property type="match status" value="1"/>
</dbReference>
<keyword evidence="1" id="KW-0547">Nucleotide-binding</keyword>
<name>A0A0G4F8B8_VITBC</name>
<evidence type="ECO:0000313" key="4">
    <source>
        <dbReference type="Proteomes" id="UP000041254"/>
    </source>
</evidence>
<feature type="compositionally biased region" description="Pro residues" evidence="2">
    <location>
        <begin position="91"/>
        <end position="100"/>
    </location>
</feature>
<feature type="region of interest" description="Disordered" evidence="2">
    <location>
        <begin position="1"/>
        <end position="123"/>
    </location>
</feature>
<sequence>MSMAASSAAAPPPPDSSPSLGLMKRPPPPPGPPPQEAMSSMPPMPSPPSARPRPEFRILTNTNRRASANASPSASPPSGPALPSPTAAPQLPSPPPPPPAAAAAAATDPQPPPPPPPRGCAPRPAELVRGAIEALRGWILERREAILRRPLEEEEEEVDEFEEEVWQDLDPMARLLRRAEELDNQRPRQGTSAGVGPVFLEQIQPHQLIWVDRLAVGYGTYGVVEEGLLRRTTRVAIKSVLLSLQRGRAPSDWDIMNFEREIRAFR</sequence>
<dbReference type="InterPro" id="IPR017441">
    <property type="entry name" value="Protein_kinase_ATP_BS"/>
</dbReference>
<dbReference type="VEuPathDB" id="CryptoDB:Vbra_4208"/>
<feature type="compositionally biased region" description="Pro residues" evidence="2">
    <location>
        <begin position="25"/>
        <end position="35"/>
    </location>
</feature>
<feature type="binding site" evidence="1">
    <location>
        <position position="238"/>
    </location>
    <ligand>
        <name>ATP</name>
        <dbReference type="ChEBI" id="CHEBI:30616"/>
    </ligand>
</feature>
<protein>
    <recommendedName>
        <fullName evidence="5">Protein kinase domain-containing protein</fullName>
    </recommendedName>
</protein>
<reference evidence="3 4" key="1">
    <citation type="submission" date="2014-11" db="EMBL/GenBank/DDBJ databases">
        <authorList>
            <person name="Zhu J."/>
            <person name="Qi W."/>
            <person name="Song R."/>
        </authorList>
    </citation>
    <scope>NUCLEOTIDE SEQUENCE [LARGE SCALE GENOMIC DNA]</scope>
</reference>
<proteinExistence type="predicted"/>
<feature type="compositionally biased region" description="Pro residues" evidence="2">
    <location>
        <begin position="109"/>
        <end position="119"/>
    </location>
</feature>
<dbReference type="AlphaFoldDB" id="A0A0G4F8B8"/>
<keyword evidence="4" id="KW-1185">Reference proteome</keyword>
<dbReference type="GO" id="GO:0005524">
    <property type="term" value="F:ATP binding"/>
    <property type="evidence" value="ECO:0007669"/>
    <property type="project" value="UniProtKB-UniRule"/>
</dbReference>
<dbReference type="STRING" id="1169540.A0A0G4F8B8"/>
<evidence type="ECO:0000256" key="1">
    <source>
        <dbReference type="PROSITE-ProRule" id="PRU10141"/>
    </source>
</evidence>
<feature type="compositionally biased region" description="Pro residues" evidence="2">
    <location>
        <begin position="74"/>
        <end position="83"/>
    </location>
</feature>
<gene>
    <name evidence="3" type="ORF">Vbra_4208</name>
</gene>